<organism evidence="2 3">
    <name type="scientific">Limosa lapponica baueri</name>
    <dbReference type="NCBI Taxonomy" id="1758121"/>
    <lineage>
        <taxon>Eukaryota</taxon>
        <taxon>Metazoa</taxon>
        <taxon>Chordata</taxon>
        <taxon>Craniata</taxon>
        <taxon>Vertebrata</taxon>
        <taxon>Euteleostomi</taxon>
        <taxon>Archelosauria</taxon>
        <taxon>Archosauria</taxon>
        <taxon>Dinosauria</taxon>
        <taxon>Saurischia</taxon>
        <taxon>Theropoda</taxon>
        <taxon>Coelurosauria</taxon>
        <taxon>Aves</taxon>
        <taxon>Neognathae</taxon>
        <taxon>Neoaves</taxon>
        <taxon>Charadriiformes</taxon>
        <taxon>Scolopacidae</taxon>
        <taxon>Limosa</taxon>
    </lineage>
</organism>
<dbReference type="EMBL" id="KZ506453">
    <property type="protein sequence ID" value="PKU39578.1"/>
    <property type="molecule type" value="Genomic_DNA"/>
</dbReference>
<accession>A0A2I0U0J8</accession>
<keyword evidence="1" id="KW-1133">Transmembrane helix</keyword>
<evidence type="ECO:0000256" key="1">
    <source>
        <dbReference type="SAM" id="Phobius"/>
    </source>
</evidence>
<keyword evidence="3" id="KW-1185">Reference proteome</keyword>
<reference evidence="3" key="2">
    <citation type="submission" date="2017-12" db="EMBL/GenBank/DDBJ databases">
        <title>Genome sequence of the Bar-tailed Godwit (Limosa lapponica baueri).</title>
        <authorList>
            <person name="Lima N.C.B."/>
            <person name="Parody-Merino A.M."/>
            <person name="Battley P.F."/>
            <person name="Fidler A.E."/>
            <person name="Prosdocimi F."/>
        </authorList>
    </citation>
    <scope>NUCLEOTIDE SEQUENCE [LARGE SCALE GENOMIC DNA]</scope>
</reference>
<proteinExistence type="predicted"/>
<protein>
    <submittedName>
        <fullName evidence="2">Uncharacterized protein</fullName>
    </submittedName>
</protein>
<feature type="transmembrane region" description="Helical" evidence="1">
    <location>
        <begin position="14"/>
        <end position="33"/>
    </location>
</feature>
<name>A0A2I0U0J8_LIMLA</name>
<dbReference type="AlphaFoldDB" id="A0A2I0U0J8"/>
<sequence length="116" mass="13130">MEPVDLLAFVSTEMNSTTVTLALLVVFLVLLYWKRSRMPSNGWRRAGKNGWEEKDMIPYEFEVGCSRLTSSMFGKVEAGGKELNQDVCWEQGMGQWLCACVDKVKSTALERIVPFS</sequence>
<reference evidence="3" key="1">
    <citation type="submission" date="2017-11" db="EMBL/GenBank/DDBJ databases">
        <authorList>
            <person name="Lima N.C."/>
            <person name="Parody-Merino A.M."/>
            <person name="Battley P.F."/>
            <person name="Fidler A.E."/>
            <person name="Prosdocimi F."/>
        </authorList>
    </citation>
    <scope>NUCLEOTIDE SEQUENCE [LARGE SCALE GENOMIC DNA]</scope>
</reference>
<keyword evidence="1" id="KW-0472">Membrane</keyword>
<evidence type="ECO:0000313" key="2">
    <source>
        <dbReference type="EMBL" id="PKU39578.1"/>
    </source>
</evidence>
<evidence type="ECO:0000313" key="3">
    <source>
        <dbReference type="Proteomes" id="UP000233556"/>
    </source>
</evidence>
<keyword evidence="1" id="KW-0812">Transmembrane</keyword>
<dbReference type="Proteomes" id="UP000233556">
    <property type="component" value="Unassembled WGS sequence"/>
</dbReference>
<gene>
    <name evidence="2" type="ORF">llap_10119</name>
</gene>